<keyword evidence="4 11" id="KW-0489">Methyltransferase</keyword>
<keyword evidence="7" id="KW-0234">DNA repair</keyword>
<dbReference type="CDD" id="cd06445">
    <property type="entry name" value="ATase"/>
    <property type="match status" value="1"/>
</dbReference>
<dbReference type="Gene3D" id="3.30.160.70">
    <property type="entry name" value="Methylated DNA-protein cysteine methyltransferase domain"/>
    <property type="match status" value="1"/>
</dbReference>
<comment type="catalytic activity">
    <reaction evidence="8">
        <text>a 6-O-methyl-2'-deoxyguanosine in DNA + L-cysteinyl-[protein] = S-methyl-L-cysteinyl-[protein] + a 2'-deoxyguanosine in DNA</text>
        <dbReference type="Rhea" id="RHEA:24000"/>
        <dbReference type="Rhea" id="RHEA-COMP:10131"/>
        <dbReference type="Rhea" id="RHEA-COMP:10132"/>
        <dbReference type="Rhea" id="RHEA-COMP:11367"/>
        <dbReference type="Rhea" id="RHEA-COMP:11368"/>
        <dbReference type="ChEBI" id="CHEBI:29950"/>
        <dbReference type="ChEBI" id="CHEBI:82612"/>
        <dbReference type="ChEBI" id="CHEBI:85445"/>
        <dbReference type="ChEBI" id="CHEBI:85448"/>
        <dbReference type="EC" id="2.1.1.63"/>
    </reaction>
</comment>
<evidence type="ECO:0000256" key="1">
    <source>
        <dbReference type="ARBA" id="ARBA00001286"/>
    </source>
</evidence>
<keyword evidence="5 11" id="KW-0808">Transferase</keyword>
<dbReference type="InterPro" id="IPR008332">
    <property type="entry name" value="MethylG_MeTrfase_N"/>
</dbReference>
<feature type="domain" description="Methylated-DNA-[protein]-cysteine S-methyltransferase DNA binding" evidence="9">
    <location>
        <begin position="89"/>
        <end position="168"/>
    </location>
</feature>
<evidence type="ECO:0000313" key="11">
    <source>
        <dbReference type="EMBL" id="QEK39329.1"/>
    </source>
</evidence>
<gene>
    <name evidence="11" type="ORF">FZC36_02080</name>
</gene>
<organism evidence="11 12">
    <name type="scientific">Candidatus Nesciobacter abundans</name>
    <dbReference type="NCBI Taxonomy" id="2601668"/>
    <lineage>
        <taxon>Bacteria</taxon>
        <taxon>Pseudomonadati</taxon>
        <taxon>Pseudomonadota</taxon>
        <taxon>Alphaproteobacteria</taxon>
        <taxon>Holosporales</taxon>
        <taxon>Holosporaceae</taxon>
        <taxon>Candidatus Nesciobacter</taxon>
    </lineage>
</organism>
<dbReference type="KEGG" id="nabu:FZC36_02080"/>
<dbReference type="InterPro" id="IPR014048">
    <property type="entry name" value="MethylDNA_cys_MeTrfase_DNA-bd"/>
</dbReference>
<dbReference type="EMBL" id="CP043314">
    <property type="protein sequence ID" value="QEK39329.1"/>
    <property type="molecule type" value="Genomic_DNA"/>
</dbReference>
<dbReference type="Proteomes" id="UP000324924">
    <property type="component" value="Chromosome"/>
</dbReference>
<evidence type="ECO:0000259" key="10">
    <source>
        <dbReference type="Pfam" id="PF02870"/>
    </source>
</evidence>
<dbReference type="GO" id="GO:0032259">
    <property type="term" value="P:methylation"/>
    <property type="evidence" value="ECO:0007669"/>
    <property type="project" value="UniProtKB-KW"/>
</dbReference>
<dbReference type="PANTHER" id="PTHR10815:SF5">
    <property type="entry name" value="METHYLATED-DNA--PROTEIN-CYSTEINE METHYLTRANSFERASE"/>
    <property type="match status" value="1"/>
</dbReference>
<evidence type="ECO:0000259" key="9">
    <source>
        <dbReference type="Pfam" id="PF01035"/>
    </source>
</evidence>
<evidence type="ECO:0000256" key="4">
    <source>
        <dbReference type="ARBA" id="ARBA00022603"/>
    </source>
</evidence>
<evidence type="ECO:0000256" key="7">
    <source>
        <dbReference type="ARBA" id="ARBA00023204"/>
    </source>
</evidence>
<dbReference type="SUPFAM" id="SSF53155">
    <property type="entry name" value="Methylated DNA-protein cysteine methyltransferase domain"/>
    <property type="match status" value="1"/>
</dbReference>
<evidence type="ECO:0000313" key="12">
    <source>
        <dbReference type="Proteomes" id="UP000324924"/>
    </source>
</evidence>
<proteinExistence type="inferred from homology"/>
<dbReference type="InterPro" id="IPR036217">
    <property type="entry name" value="MethylDNA_cys_MeTrfase_DNAb"/>
</dbReference>
<dbReference type="PANTHER" id="PTHR10815">
    <property type="entry name" value="METHYLATED-DNA--PROTEIN-CYSTEINE METHYLTRANSFERASE"/>
    <property type="match status" value="1"/>
</dbReference>
<evidence type="ECO:0000256" key="2">
    <source>
        <dbReference type="ARBA" id="ARBA00008711"/>
    </source>
</evidence>
<feature type="domain" description="Methylguanine DNA methyltransferase ribonuclease-like" evidence="10">
    <location>
        <begin position="11"/>
        <end position="84"/>
    </location>
</feature>
<evidence type="ECO:0000256" key="6">
    <source>
        <dbReference type="ARBA" id="ARBA00022763"/>
    </source>
</evidence>
<dbReference type="GO" id="GO:0006281">
    <property type="term" value="P:DNA repair"/>
    <property type="evidence" value="ECO:0007669"/>
    <property type="project" value="UniProtKB-KW"/>
</dbReference>
<comment type="similarity">
    <text evidence="2">Belongs to the MGMT family.</text>
</comment>
<reference evidence="11 12" key="1">
    <citation type="submission" date="2019-08" db="EMBL/GenBank/DDBJ databases">
        <title>Highly reduced genomes of protist endosymbionts show evolutionary convergence.</title>
        <authorList>
            <person name="George E."/>
            <person name="Husnik F."/>
            <person name="Tashyreva D."/>
            <person name="Prokopchuk G."/>
            <person name="Horak A."/>
            <person name="Kwong W.K."/>
            <person name="Lukes J."/>
            <person name="Keeling P.J."/>
        </authorList>
    </citation>
    <scope>NUCLEOTIDE SEQUENCE [LARGE SCALE GENOMIC DNA]</scope>
    <source>
        <strain evidence="11">1604HC</strain>
    </source>
</reference>
<comment type="catalytic activity">
    <reaction evidence="1">
        <text>a 4-O-methyl-thymidine in DNA + L-cysteinyl-[protein] = a thymidine in DNA + S-methyl-L-cysteinyl-[protein]</text>
        <dbReference type="Rhea" id="RHEA:53428"/>
        <dbReference type="Rhea" id="RHEA-COMP:10131"/>
        <dbReference type="Rhea" id="RHEA-COMP:10132"/>
        <dbReference type="Rhea" id="RHEA-COMP:13555"/>
        <dbReference type="Rhea" id="RHEA-COMP:13556"/>
        <dbReference type="ChEBI" id="CHEBI:29950"/>
        <dbReference type="ChEBI" id="CHEBI:82612"/>
        <dbReference type="ChEBI" id="CHEBI:137386"/>
        <dbReference type="ChEBI" id="CHEBI:137387"/>
        <dbReference type="EC" id="2.1.1.63"/>
    </reaction>
</comment>
<dbReference type="AlphaFoldDB" id="A0A5C0UHW1"/>
<dbReference type="EC" id="2.1.1.63" evidence="3"/>
<evidence type="ECO:0000256" key="3">
    <source>
        <dbReference type="ARBA" id="ARBA00011918"/>
    </source>
</evidence>
<dbReference type="NCBIfam" id="TIGR00589">
    <property type="entry name" value="ogt"/>
    <property type="match status" value="1"/>
</dbReference>
<dbReference type="Gene3D" id="1.10.10.10">
    <property type="entry name" value="Winged helix-like DNA-binding domain superfamily/Winged helix DNA-binding domain"/>
    <property type="match status" value="1"/>
</dbReference>
<dbReference type="SUPFAM" id="SSF46767">
    <property type="entry name" value="Methylated DNA-protein cysteine methyltransferase, C-terminal domain"/>
    <property type="match status" value="1"/>
</dbReference>
<dbReference type="FunFam" id="1.10.10.10:FF:000214">
    <property type="entry name" value="Methylated-DNA--protein-cysteine methyltransferase"/>
    <property type="match status" value="1"/>
</dbReference>
<evidence type="ECO:0000256" key="5">
    <source>
        <dbReference type="ARBA" id="ARBA00022679"/>
    </source>
</evidence>
<dbReference type="InterPro" id="IPR001497">
    <property type="entry name" value="MethylDNA_cys_MeTrfase_AS"/>
</dbReference>
<evidence type="ECO:0000256" key="8">
    <source>
        <dbReference type="ARBA" id="ARBA00049348"/>
    </source>
</evidence>
<dbReference type="Pfam" id="PF02870">
    <property type="entry name" value="Methyltransf_1N"/>
    <property type="match status" value="1"/>
</dbReference>
<keyword evidence="12" id="KW-1185">Reference proteome</keyword>
<accession>A0A5C0UHW1</accession>
<sequence>MNLNTNSLTIAYIDTPLGKMCAISDNKSLFLLEFIDKKNLKQEIEKIKKQSKLSLGSTTPIKGITKELNLYFSGNLQSFTTTVSFTGSKFQTKAWQELSKIPYGKTISYSTQAQSMKKEKAFRAVANANGANTLVIIIPCHRVIGSNGKMGGYSCGLQRKQWLLDHEKKYSFS</sequence>
<keyword evidence="6" id="KW-0227">DNA damage</keyword>
<dbReference type="PROSITE" id="PS00374">
    <property type="entry name" value="MGMT"/>
    <property type="match status" value="1"/>
</dbReference>
<dbReference type="GO" id="GO:0003908">
    <property type="term" value="F:methylated-DNA-[protein]-cysteine S-methyltransferase activity"/>
    <property type="evidence" value="ECO:0007669"/>
    <property type="project" value="UniProtKB-EC"/>
</dbReference>
<dbReference type="Pfam" id="PF01035">
    <property type="entry name" value="DNA_binding_1"/>
    <property type="match status" value="1"/>
</dbReference>
<dbReference type="InterPro" id="IPR036388">
    <property type="entry name" value="WH-like_DNA-bd_sf"/>
</dbReference>
<protein>
    <recommendedName>
        <fullName evidence="3">methylated-DNA--[protein]-cysteine S-methyltransferase</fullName>
        <ecNumber evidence="3">2.1.1.63</ecNumber>
    </recommendedName>
</protein>
<dbReference type="InterPro" id="IPR036631">
    <property type="entry name" value="MGMT_N_sf"/>
</dbReference>
<name>A0A5C0UHW1_9PROT</name>
<dbReference type="OrthoDB" id="9802228at2"/>